<comment type="caution">
    <text evidence="7">The sequence shown here is derived from an EMBL/GenBank/DDBJ whole genome shotgun (WGS) entry which is preliminary data.</text>
</comment>
<dbReference type="GO" id="GO:0015562">
    <property type="term" value="F:efflux transmembrane transporter activity"/>
    <property type="evidence" value="ECO:0007669"/>
    <property type="project" value="InterPro"/>
</dbReference>
<organism evidence="7 8">
    <name type="scientific">Roseateles depolymerans</name>
    <dbReference type="NCBI Taxonomy" id="76731"/>
    <lineage>
        <taxon>Bacteria</taxon>
        <taxon>Pseudomonadati</taxon>
        <taxon>Pseudomonadota</taxon>
        <taxon>Betaproteobacteria</taxon>
        <taxon>Burkholderiales</taxon>
        <taxon>Sphaerotilaceae</taxon>
        <taxon>Roseateles</taxon>
    </lineage>
</organism>
<dbReference type="InterPro" id="IPR051906">
    <property type="entry name" value="TolC-like"/>
</dbReference>
<keyword evidence="2" id="KW-1134">Transmembrane beta strand</keyword>
<evidence type="ECO:0000313" key="8">
    <source>
        <dbReference type="Proteomes" id="UP000249633"/>
    </source>
</evidence>
<comment type="subcellular location">
    <subcellularLocation>
        <location evidence="1">Cell outer membrane</location>
    </subcellularLocation>
</comment>
<accession>A0A2W5FBV8</accession>
<proteinExistence type="predicted"/>
<dbReference type="EMBL" id="QFOD01000035">
    <property type="protein sequence ID" value="PZP27099.1"/>
    <property type="molecule type" value="Genomic_DNA"/>
</dbReference>
<protein>
    <submittedName>
        <fullName evidence="7">TolC family protein</fullName>
    </submittedName>
</protein>
<dbReference type="Proteomes" id="UP000249633">
    <property type="component" value="Unassembled WGS sequence"/>
</dbReference>
<evidence type="ECO:0000256" key="3">
    <source>
        <dbReference type="ARBA" id="ARBA00022692"/>
    </source>
</evidence>
<feature type="chain" id="PRO_5016130882" evidence="6">
    <location>
        <begin position="22"/>
        <end position="428"/>
    </location>
</feature>
<sequence length="428" mass="46676">MKFLSPCAAAVLACIPWWALAQEPAPQWLPPPDQVHATLQAQPTVRAAAERLQAAAATQRALEVGSHEFQANSGLQRRNVTTEQRRYNEWELGISRTIRLPGKARLDREIGSSTRSVAELRLEDAEHQVARRLLDAWMGWLRSSAVAEETAAQDQLLSRERDALARRVTLGDAARREMDVLDAERATQAAQALMARDAALAARQTLALGFPEITVPPALPALPEPQELPDGPQAWQARIVRESAEIAIANGETTRLFKVAERTRAERTPDPTVGVRVLSDRGGTERVVGVVLSIPFGTDYRSARAATESANAAAAEAEAADVRRAIEQGAWLAVQAAQSKRAQWQSHQQALAAQVAANTRTRRAWELGEAPLGEYLLSLRSLRQARLAETQARVDALQAAMLVRIDAHAMWHSEGEGHGENSAHAVSP</sequence>
<keyword evidence="4" id="KW-0472">Membrane</keyword>
<dbReference type="SUPFAM" id="SSF56954">
    <property type="entry name" value="Outer membrane efflux proteins (OEP)"/>
    <property type="match status" value="1"/>
</dbReference>
<name>A0A2W5FBV8_9BURK</name>
<evidence type="ECO:0000256" key="1">
    <source>
        <dbReference type="ARBA" id="ARBA00004442"/>
    </source>
</evidence>
<keyword evidence="5" id="KW-0998">Cell outer membrane</keyword>
<evidence type="ECO:0000256" key="5">
    <source>
        <dbReference type="ARBA" id="ARBA00023237"/>
    </source>
</evidence>
<keyword evidence="6" id="KW-0732">Signal</keyword>
<dbReference type="PANTHER" id="PTHR30026">
    <property type="entry name" value="OUTER MEMBRANE PROTEIN TOLC"/>
    <property type="match status" value="1"/>
</dbReference>
<dbReference type="GO" id="GO:0015288">
    <property type="term" value="F:porin activity"/>
    <property type="evidence" value="ECO:0007669"/>
    <property type="project" value="TreeGrafter"/>
</dbReference>
<evidence type="ECO:0000256" key="2">
    <source>
        <dbReference type="ARBA" id="ARBA00022452"/>
    </source>
</evidence>
<dbReference type="Gene3D" id="1.20.1600.10">
    <property type="entry name" value="Outer membrane efflux proteins (OEP)"/>
    <property type="match status" value="1"/>
</dbReference>
<feature type="signal peptide" evidence="6">
    <location>
        <begin position="1"/>
        <end position="21"/>
    </location>
</feature>
<dbReference type="GO" id="GO:0009279">
    <property type="term" value="C:cell outer membrane"/>
    <property type="evidence" value="ECO:0007669"/>
    <property type="project" value="UniProtKB-SubCell"/>
</dbReference>
<gene>
    <name evidence="7" type="ORF">DI603_22625</name>
</gene>
<dbReference type="PANTHER" id="PTHR30026:SF20">
    <property type="entry name" value="OUTER MEMBRANE PROTEIN TOLC"/>
    <property type="match status" value="1"/>
</dbReference>
<evidence type="ECO:0000313" key="7">
    <source>
        <dbReference type="EMBL" id="PZP27099.1"/>
    </source>
</evidence>
<dbReference type="GO" id="GO:1990281">
    <property type="term" value="C:efflux pump complex"/>
    <property type="evidence" value="ECO:0007669"/>
    <property type="project" value="TreeGrafter"/>
</dbReference>
<keyword evidence="3" id="KW-0812">Transmembrane</keyword>
<evidence type="ECO:0000256" key="4">
    <source>
        <dbReference type="ARBA" id="ARBA00023136"/>
    </source>
</evidence>
<evidence type="ECO:0000256" key="6">
    <source>
        <dbReference type="SAM" id="SignalP"/>
    </source>
</evidence>
<dbReference type="AlphaFoldDB" id="A0A2W5FBV8"/>
<reference evidence="7 8" key="1">
    <citation type="submission" date="2017-08" db="EMBL/GenBank/DDBJ databases">
        <title>Infants hospitalized years apart are colonized by the same room-sourced microbial strains.</title>
        <authorList>
            <person name="Brooks B."/>
            <person name="Olm M.R."/>
            <person name="Firek B.A."/>
            <person name="Baker R."/>
            <person name="Thomas B.C."/>
            <person name="Morowitz M.J."/>
            <person name="Banfield J.F."/>
        </authorList>
    </citation>
    <scope>NUCLEOTIDE SEQUENCE [LARGE SCALE GENOMIC DNA]</scope>
    <source>
        <strain evidence="7">S2_012_000_R2_81</strain>
    </source>
</reference>